<gene>
    <name evidence="2" type="ORF">M427DRAFT_151744</name>
</gene>
<keyword evidence="3" id="KW-1185">Reference proteome</keyword>
<organism evidence="2 3">
    <name type="scientific">Gonapodya prolifera (strain JEL478)</name>
    <name type="common">Monoblepharis prolifera</name>
    <dbReference type="NCBI Taxonomy" id="1344416"/>
    <lineage>
        <taxon>Eukaryota</taxon>
        <taxon>Fungi</taxon>
        <taxon>Fungi incertae sedis</taxon>
        <taxon>Chytridiomycota</taxon>
        <taxon>Chytridiomycota incertae sedis</taxon>
        <taxon>Monoblepharidomycetes</taxon>
        <taxon>Monoblepharidales</taxon>
        <taxon>Gonapodyaceae</taxon>
        <taxon>Gonapodya</taxon>
    </lineage>
</organism>
<feature type="region of interest" description="Disordered" evidence="1">
    <location>
        <begin position="128"/>
        <end position="148"/>
    </location>
</feature>
<evidence type="ECO:0000313" key="3">
    <source>
        <dbReference type="Proteomes" id="UP000070544"/>
    </source>
</evidence>
<dbReference type="EMBL" id="KQ965735">
    <property type="protein sequence ID" value="KXS20351.1"/>
    <property type="molecule type" value="Genomic_DNA"/>
</dbReference>
<accession>A0A139AUE4</accession>
<feature type="compositionally biased region" description="Basic and acidic residues" evidence="1">
    <location>
        <begin position="139"/>
        <end position="148"/>
    </location>
</feature>
<evidence type="ECO:0000256" key="1">
    <source>
        <dbReference type="SAM" id="MobiDB-lite"/>
    </source>
</evidence>
<evidence type="ECO:0000313" key="2">
    <source>
        <dbReference type="EMBL" id="KXS20351.1"/>
    </source>
</evidence>
<dbReference type="Proteomes" id="UP000070544">
    <property type="component" value="Unassembled WGS sequence"/>
</dbReference>
<protein>
    <recommendedName>
        <fullName evidence="4">Trichohyalin-plectin-homology domain-containing protein</fullName>
    </recommendedName>
</protein>
<evidence type="ECO:0008006" key="4">
    <source>
        <dbReference type="Google" id="ProtNLM"/>
    </source>
</evidence>
<name>A0A139AUE4_GONPJ</name>
<feature type="compositionally biased region" description="Basic and acidic residues" evidence="1">
    <location>
        <begin position="216"/>
        <end position="242"/>
    </location>
</feature>
<feature type="region of interest" description="Disordered" evidence="1">
    <location>
        <begin position="212"/>
        <end position="256"/>
    </location>
</feature>
<reference evidence="2 3" key="1">
    <citation type="journal article" date="2015" name="Genome Biol. Evol.">
        <title>Phylogenomic analyses indicate that early fungi evolved digesting cell walls of algal ancestors of land plants.</title>
        <authorList>
            <person name="Chang Y."/>
            <person name="Wang S."/>
            <person name="Sekimoto S."/>
            <person name="Aerts A.L."/>
            <person name="Choi C."/>
            <person name="Clum A."/>
            <person name="LaButti K.M."/>
            <person name="Lindquist E.A."/>
            <person name="Yee Ngan C."/>
            <person name="Ohm R.A."/>
            <person name="Salamov A.A."/>
            <person name="Grigoriev I.V."/>
            <person name="Spatafora J.W."/>
            <person name="Berbee M.L."/>
        </authorList>
    </citation>
    <scope>NUCLEOTIDE SEQUENCE [LARGE SCALE GENOMIC DNA]</scope>
    <source>
        <strain evidence="2 3">JEL478</strain>
    </source>
</reference>
<sequence>MTNPLFHLRTLQRRVRAARDAHAMATLTKWTASGKQHSGTTKRRSARQMYQDDLEEPTSCAEEYWSQRSLKNLSERILQALPGGPAHGIPRAVERQACMVERKLAQEAIRRSHTAQWESRVGEIRSRSSLSNQHARARRANEIERDERTKVASATTALARQAVLLQRERYRAIVRLTHEAKELEQETRRKEKNRREQEEMLVHRLFSAQVSNARRQRIEQEREERHRKKADDLERQRKREGILARQRGIENATQEQRQRLQEEEKIAVKAQAEALRSLVRDHRNAVRRDLAKTRNKMAMDASATMFWREMDAQRV</sequence>
<dbReference type="AlphaFoldDB" id="A0A139AUE4"/>
<proteinExistence type="predicted"/>